<gene>
    <name evidence="1" type="ORF">AJ79_00211</name>
</gene>
<evidence type="ECO:0000313" key="1">
    <source>
        <dbReference type="EMBL" id="PGH18798.1"/>
    </source>
</evidence>
<dbReference type="Proteomes" id="UP000223968">
    <property type="component" value="Unassembled WGS sequence"/>
</dbReference>
<keyword evidence="2" id="KW-1185">Reference proteome</keyword>
<comment type="caution">
    <text evidence="1">The sequence shown here is derived from an EMBL/GenBank/DDBJ whole genome shotgun (WGS) entry which is preliminary data.</text>
</comment>
<proteinExistence type="predicted"/>
<sequence>MSALSEVTCAVFFGALDTVLQLGVNFVPGGLHMSTGMKTAIKGAKSLAENGEGPNAFGG</sequence>
<organism evidence="1 2">
    <name type="scientific">Helicocarpus griseus UAMH5409</name>
    <dbReference type="NCBI Taxonomy" id="1447875"/>
    <lineage>
        <taxon>Eukaryota</taxon>
        <taxon>Fungi</taxon>
        <taxon>Dikarya</taxon>
        <taxon>Ascomycota</taxon>
        <taxon>Pezizomycotina</taxon>
        <taxon>Eurotiomycetes</taxon>
        <taxon>Eurotiomycetidae</taxon>
        <taxon>Onygenales</taxon>
        <taxon>Ajellomycetaceae</taxon>
        <taxon>Helicocarpus</taxon>
    </lineage>
</organism>
<name>A0A2B7YD15_9EURO</name>
<dbReference type="EMBL" id="PDNB01000002">
    <property type="protein sequence ID" value="PGH18798.1"/>
    <property type="molecule type" value="Genomic_DNA"/>
</dbReference>
<protein>
    <submittedName>
        <fullName evidence="1">Uncharacterized protein</fullName>
    </submittedName>
</protein>
<accession>A0A2B7YD15</accession>
<reference evidence="1 2" key="1">
    <citation type="submission" date="2017-10" db="EMBL/GenBank/DDBJ databases">
        <title>Comparative genomics in systemic dimorphic fungi from Ajellomycetaceae.</title>
        <authorList>
            <person name="Munoz J.F."/>
            <person name="Mcewen J.G."/>
            <person name="Clay O.K."/>
            <person name="Cuomo C.A."/>
        </authorList>
    </citation>
    <scope>NUCLEOTIDE SEQUENCE [LARGE SCALE GENOMIC DNA]</scope>
    <source>
        <strain evidence="1 2">UAMH5409</strain>
    </source>
</reference>
<evidence type="ECO:0000313" key="2">
    <source>
        <dbReference type="Proteomes" id="UP000223968"/>
    </source>
</evidence>
<dbReference type="AlphaFoldDB" id="A0A2B7YD15"/>